<name>A0A1R0KU27_9PSEU</name>
<dbReference type="Proteomes" id="UP000187486">
    <property type="component" value="Unassembled WGS sequence"/>
</dbReference>
<organism evidence="1 2">
    <name type="scientific">Amycolatopsis coloradensis</name>
    <dbReference type="NCBI Taxonomy" id="76021"/>
    <lineage>
        <taxon>Bacteria</taxon>
        <taxon>Bacillati</taxon>
        <taxon>Actinomycetota</taxon>
        <taxon>Actinomycetes</taxon>
        <taxon>Pseudonocardiales</taxon>
        <taxon>Pseudonocardiaceae</taxon>
        <taxon>Amycolatopsis</taxon>
    </lineage>
</organism>
<sequence length="107" mass="11218">MAPIRILSRVRARWARPGSFVVSVTAAAAPAAVRSTRAMRVISGVHMLCVLFFKIGSPAGPCSPVLLISLNARSGVRHGVRTDPNGVATLAGPGVEVTSNDVVWSRD</sequence>
<keyword evidence="2" id="KW-1185">Reference proteome</keyword>
<evidence type="ECO:0000313" key="1">
    <source>
        <dbReference type="EMBL" id="OLZ51623.1"/>
    </source>
</evidence>
<dbReference type="AlphaFoldDB" id="A0A1R0KU27"/>
<reference evidence="1 2" key="1">
    <citation type="submission" date="2016-01" db="EMBL/GenBank/DDBJ databases">
        <title>Amycolatopsis coloradensis genome sequencing and assembly.</title>
        <authorList>
            <person name="Mayilraj S."/>
        </authorList>
    </citation>
    <scope>NUCLEOTIDE SEQUENCE [LARGE SCALE GENOMIC DNA]</scope>
    <source>
        <strain evidence="1 2">DSM 44225</strain>
    </source>
</reference>
<comment type="caution">
    <text evidence="1">The sequence shown here is derived from an EMBL/GenBank/DDBJ whole genome shotgun (WGS) entry which is preliminary data.</text>
</comment>
<evidence type="ECO:0000313" key="2">
    <source>
        <dbReference type="Proteomes" id="UP000187486"/>
    </source>
</evidence>
<proteinExistence type="predicted"/>
<protein>
    <submittedName>
        <fullName evidence="1">Uncharacterized protein</fullName>
    </submittedName>
</protein>
<accession>A0A1R0KU27</accession>
<dbReference type="EMBL" id="MQUQ01000007">
    <property type="protein sequence ID" value="OLZ51623.1"/>
    <property type="molecule type" value="Genomic_DNA"/>
</dbReference>
<gene>
    <name evidence="1" type="ORF">BS329_15260</name>
</gene>